<name>A0ACC0UE35_9AGAM</name>
<keyword evidence="2" id="KW-1185">Reference proteome</keyword>
<protein>
    <submittedName>
        <fullName evidence="1">Uncharacterized protein</fullName>
    </submittedName>
</protein>
<sequence length="1149" mass="123173">MSTNVSGSTPVVVPLSLGSTYLNGHASRSSNDDALQRSEDGGFASVTIPVPEVLQYLISVVWSIRVKLALPRQHHLIHIFAIVCAEGASLKYAGWSNKDTLSTVFLTLLLGWFVCPVRSNLKRMNERLDDMFLKIGALQNSTESLECPCVIRPPAEGFLASAKPITDTFFPKEAAPQIKPSRSIGPPFLKGSKKNKDSPTSASTEPQTPGDPPLATVTDSIPYPPYVIHATPEPDTTSTVIESSLPSLSPAVLGHDSRSGVTLEGMDNITEESKVSPAEVIKSPSPAPPAPRDGGVVLEGWENIVDLPNVGTAQAATPLIKPPPLPSPPALSRPGHEGGVEGTDNIDGVFRWLAVVREIKQRLEQFAEGRFERVSDLNQSKSPNTLSFCRCAVRLLMCAASLSPANFVSAVGYLGPNESTPYYPTGDLQRDRTFAFTNAMDCLDDLEVYLRGDSDVQIATKLFELAQALSDLGLHEYALNTSGFALDAFERPYVMAPDDFRLRVSSILSLRANILCDLKRNDEAINASDRALVLCKEHQGSQTAPGLEWANASLNHAVLLSSIGLKDESAAVAFELLGEVDESRPDMKIISALCKLCLSNMRIGADDGMDLSSAEETIEITRSSSDAISQTVLAGALLNKSKILSSKGQNDPAISVSAEAVTLLRSMSSTRTVFSLFLAHALDTHAIHLSRANRKGESYSIRRDAVELWQLLRFPPLVRLCGLWPGLYSNLPSSVTRVSDRNVLREEVRIAEEAVEMFRNVVPLDTPGLGDALYLYADRMLELDKNREAVTYAEESVLYFREASSEDPKYALDLIFSLTLASSCLACTERADFAFEYAKQAVEVQHGRKAAGGTEEQYNAHLRKLLMDVVYRATEMDREDEAAPWYHELRALHGSDDPGVPLARRSGNSRGNNDEFRKQTSYWMDENNDTPGSNPGSPSPAPVGSSSAIHLDKGKGKEVAPSPTAGSSTPRVDKGKGKEINTQFDPSSPRLRLADEEIFSPGAAAAAAAQRRLAGLGNSSPPPGNFRGRGLGGNDLMSGLLGTGSGRTLGSTSSSIWSVGSSPPSGSPRVGDRTLGSVGGVVGSPSSDDRLSGGSDSFGGFGGFGTSINGAIGRMSANLGRLGQDGQDPQSSSTPRTGTEVDPRGYRVV</sequence>
<organism evidence="1 2">
    <name type="scientific">Russula earlei</name>
    <dbReference type="NCBI Taxonomy" id="71964"/>
    <lineage>
        <taxon>Eukaryota</taxon>
        <taxon>Fungi</taxon>
        <taxon>Dikarya</taxon>
        <taxon>Basidiomycota</taxon>
        <taxon>Agaricomycotina</taxon>
        <taxon>Agaricomycetes</taxon>
        <taxon>Russulales</taxon>
        <taxon>Russulaceae</taxon>
        <taxon>Russula</taxon>
    </lineage>
</organism>
<dbReference type="EMBL" id="JAGFNK010000062">
    <property type="protein sequence ID" value="KAI9509521.1"/>
    <property type="molecule type" value="Genomic_DNA"/>
</dbReference>
<comment type="caution">
    <text evidence="1">The sequence shown here is derived from an EMBL/GenBank/DDBJ whole genome shotgun (WGS) entry which is preliminary data.</text>
</comment>
<evidence type="ECO:0000313" key="1">
    <source>
        <dbReference type="EMBL" id="KAI9509521.1"/>
    </source>
</evidence>
<dbReference type="Proteomes" id="UP001207468">
    <property type="component" value="Unassembled WGS sequence"/>
</dbReference>
<accession>A0ACC0UE35</accession>
<proteinExistence type="predicted"/>
<gene>
    <name evidence="1" type="ORF">F5148DRAFT_745821</name>
</gene>
<reference evidence="1" key="1">
    <citation type="submission" date="2021-03" db="EMBL/GenBank/DDBJ databases">
        <title>Evolutionary priming and transition to the ectomycorrhizal habit in an iconic lineage of mushroom-forming fungi: is preadaptation a requirement?</title>
        <authorList>
            <consortium name="DOE Joint Genome Institute"/>
            <person name="Looney B.P."/>
            <person name="Miyauchi S."/>
            <person name="Morin E."/>
            <person name="Drula E."/>
            <person name="Courty P.E."/>
            <person name="Chicoki N."/>
            <person name="Fauchery L."/>
            <person name="Kohler A."/>
            <person name="Kuo A."/>
            <person name="LaButti K."/>
            <person name="Pangilinan J."/>
            <person name="Lipzen A."/>
            <person name="Riley R."/>
            <person name="Andreopoulos W."/>
            <person name="He G."/>
            <person name="Johnson J."/>
            <person name="Barry K.W."/>
            <person name="Grigoriev I.V."/>
            <person name="Nagy L."/>
            <person name="Hibbett D."/>
            <person name="Henrissat B."/>
            <person name="Matheny P.B."/>
            <person name="Labbe J."/>
            <person name="Martin A.F."/>
        </authorList>
    </citation>
    <scope>NUCLEOTIDE SEQUENCE</scope>
    <source>
        <strain evidence="1">BPL698</strain>
    </source>
</reference>
<evidence type="ECO:0000313" key="2">
    <source>
        <dbReference type="Proteomes" id="UP001207468"/>
    </source>
</evidence>